<dbReference type="InterPro" id="IPR035965">
    <property type="entry name" value="PAS-like_dom_sf"/>
</dbReference>
<evidence type="ECO:0000256" key="7">
    <source>
        <dbReference type="ARBA" id="ARBA00022840"/>
    </source>
</evidence>
<evidence type="ECO:0000256" key="1">
    <source>
        <dbReference type="ARBA" id="ARBA00000085"/>
    </source>
</evidence>
<dbReference type="Gene3D" id="3.30.565.10">
    <property type="entry name" value="Histidine kinase-like ATPase, C-terminal domain"/>
    <property type="match status" value="1"/>
</dbReference>
<keyword evidence="6" id="KW-0418">Kinase</keyword>
<evidence type="ECO:0000256" key="5">
    <source>
        <dbReference type="ARBA" id="ARBA00022741"/>
    </source>
</evidence>
<keyword evidence="8" id="KW-0902">Two-component regulatory system</keyword>
<dbReference type="SUPFAM" id="SSF55874">
    <property type="entry name" value="ATPase domain of HSP90 chaperone/DNA topoisomerase II/histidine kinase"/>
    <property type="match status" value="1"/>
</dbReference>
<evidence type="ECO:0000256" key="6">
    <source>
        <dbReference type="ARBA" id="ARBA00022777"/>
    </source>
</evidence>
<evidence type="ECO:0000256" key="3">
    <source>
        <dbReference type="ARBA" id="ARBA00022553"/>
    </source>
</evidence>
<dbReference type="GO" id="GO:0005524">
    <property type="term" value="F:ATP binding"/>
    <property type="evidence" value="ECO:0007669"/>
    <property type="project" value="UniProtKB-KW"/>
</dbReference>
<dbReference type="Proteomes" id="UP000434209">
    <property type="component" value="Chromosome 2"/>
</dbReference>
<dbReference type="NCBIfam" id="TIGR00229">
    <property type="entry name" value="sensory_box"/>
    <property type="match status" value="1"/>
</dbReference>
<keyword evidence="4" id="KW-0808">Transferase</keyword>
<dbReference type="InterPro" id="IPR013767">
    <property type="entry name" value="PAS_fold"/>
</dbReference>
<dbReference type="PANTHER" id="PTHR24421">
    <property type="entry name" value="NITRATE/NITRITE SENSOR PROTEIN NARX-RELATED"/>
    <property type="match status" value="1"/>
</dbReference>
<dbReference type="PROSITE" id="PS50112">
    <property type="entry name" value="PAS"/>
    <property type="match status" value="1"/>
</dbReference>
<keyword evidence="12" id="KW-1185">Reference proteome</keyword>
<evidence type="ECO:0000313" key="11">
    <source>
        <dbReference type="EMBL" id="QGZ56418.1"/>
    </source>
</evidence>
<evidence type="ECO:0000259" key="10">
    <source>
        <dbReference type="PROSITE" id="PS50112"/>
    </source>
</evidence>
<accession>A0A7Z2G734</accession>
<dbReference type="GO" id="GO:0016020">
    <property type="term" value="C:membrane"/>
    <property type="evidence" value="ECO:0007669"/>
    <property type="project" value="InterPro"/>
</dbReference>
<keyword evidence="9" id="KW-0175">Coiled coil</keyword>
<proteinExistence type="predicted"/>
<keyword evidence="5" id="KW-0547">Nucleotide-binding</keyword>
<keyword evidence="3" id="KW-0597">Phosphoprotein</keyword>
<dbReference type="Pfam" id="PF00989">
    <property type="entry name" value="PAS"/>
    <property type="match status" value="1"/>
</dbReference>
<reference evidence="11 12" key="1">
    <citation type="submission" date="2019-12" db="EMBL/GenBank/DDBJ databases">
        <title>Paraburkholderia acidiphila 7Q-K02 sp. nov and Paraburkholderia acidisoli DHF22 sp. nov., two strains isolated from forest soil.</title>
        <authorList>
            <person name="Gao Z."/>
            <person name="Qiu L."/>
        </authorList>
    </citation>
    <scope>NUCLEOTIDE SEQUENCE [LARGE SCALE GENOMIC DNA]</scope>
    <source>
        <strain evidence="11 12">7Q-K02</strain>
    </source>
</reference>
<organism evidence="11 12">
    <name type="scientific">Paraburkholderia acidiphila</name>
    <dbReference type="NCBI Taxonomy" id="2571747"/>
    <lineage>
        <taxon>Bacteria</taxon>
        <taxon>Pseudomonadati</taxon>
        <taxon>Pseudomonadota</taxon>
        <taxon>Betaproteobacteria</taxon>
        <taxon>Burkholderiales</taxon>
        <taxon>Burkholderiaceae</taxon>
        <taxon>Paraburkholderia</taxon>
    </lineage>
</organism>
<dbReference type="CDD" id="cd00130">
    <property type="entry name" value="PAS"/>
    <property type="match status" value="1"/>
</dbReference>
<dbReference type="EMBL" id="CP046910">
    <property type="protein sequence ID" value="QGZ56418.1"/>
    <property type="molecule type" value="Genomic_DNA"/>
</dbReference>
<name>A0A7Z2G734_9BURK</name>
<dbReference type="Gene3D" id="1.20.5.1930">
    <property type="match status" value="1"/>
</dbReference>
<dbReference type="InterPro" id="IPR003594">
    <property type="entry name" value="HATPase_dom"/>
</dbReference>
<dbReference type="InterPro" id="IPR050482">
    <property type="entry name" value="Sensor_HK_TwoCompSys"/>
</dbReference>
<dbReference type="SMART" id="SM00387">
    <property type="entry name" value="HATPase_c"/>
    <property type="match status" value="1"/>
</dbReference>
<evidence type="ECO:0000256" key="9">
    <source>
        <dbReference type="SAM" id="Coils"/>
    </source>
</evidence>
<dbReference type="KEGG" id="pacp:FAZ97_15625"/>
<dbReference type="AlphaFoldDB" id="A0A7Z2G734"/>
<gene>
    <name evidence="11" type="ORF">FAZ97_15625</name>
</gene>
<dbReference type="SUPFAM" id="SSF55785">
    <property type="entry name" value="PYP-like sensor domain (PAS domain)"/>
    <property type="match status" value="1"/>
</dbReference>
<dbReference type="GO" id="GO:0006355">
    <property type="term" value="P:regulation of DNA-templated transcription"/>
    <property type="evidence" value="ECO:0007669"/>
    <property type="project" value="InterPro"/>
</dbReference>
<dbReference type="Gene3D" id="3.30.450.20">
    <property type="entry name" value="PAS domain"/>
    <property type="match status" value="1"/>
</dbReference>
<sequence>MRSLLRALSACECPMVMSGFDLLTFWIMVVILVDDNHHVEMTDSTFDLDDYEIPFKGIVEQSIAGIYILQDGRFRYVNETFAHMCGLKREQLLGARLRDVANPAQLAALMSQYERKITGTGPSERFTIRRTLSSRPGCFEIHGTRVIFHGRPAIVGVGIDITEQERQRRELVEASERLQELVASANNVRENERNRVARELHDVIGGMLTAIKFDLSRLARGIEAVDRAFERDAKPAQASPPELAALAMTATQALQLTQETIQAVRGISEGLRPGALDHLGLSDTLSLDLKRFEQRYGIATWFQTTGLAFALDRNTEIGIYRIFQEAMTNVARHAKATEVTVDLAWQPGGLMLEIADNGLGFESDAVAAEGHLGLLGMKERARELQGALQLGTGPRSGACVKLSVPVRRGGIQEENRP</sequence>
<dbReference type="GO" id="GO:0000155">
    <property type="term" value="F:phosphorelay sensor kinase activity"/>
    <property type="evidence" value="ECO:0007669"/>
    <property type="project" value="InterPro"/>
</dbReference>
<dbReference type="InterPro" id="IPR011712">
    <property type="entry name" value="Sig_transdc_His_kin_sub3_dim/P"/>
</dbReference>
<protein>
    <recommendedName>
        <fullName evidence="2">histidine kinase</fullName>
        <ecNumber evidence="2">2.7.13.3</ecNumber>
    </recommendedName>
</protein>
<dbReference type="Pfam" id="PF02518">
    <property type="entry name" value="HATPase_c"/>
    <property type="match status" value="1"/>
</dbReference>
<keyword evidence="7" id="KW-0067">ATP-binding</keyword>
<dbReference type="Pfam" id="PF07730">
    <property type="entry name" value="HisKA_3"/>
    <property type="match status" value="1"/>
</dbReference>
<comment type="catalytic activity">
    <reaction evidence="1">
        <text>ATP + protein L-histidine = ADP + protein N-phospho-L-histidine.</text>
        <dbReference type="EC" id="2.7.13.3"/>
    </reaction>
</comment>
<dbReference type="PANTHER" id="PTHR24421:SF10">
    <property type="entry name" value="NITRATE_NITRITE SENSOR PROTEIN NARQ"/>
    <property type="match status" value="1"/>
</dbReference>
<feature type="domain" description="PAS" evidence="10">
    <location>
        <begin position="71"/>
        <end position="120"/>
    </location>
</feature>
<dbReference type="CDD" id="cd16917">
    <property type="entry name" value="HATPase_UhpB-NarQ-NarX-like"/>
    <property type="match status" value="1"/>
</dbReference>
<evidence type="ECO:0000256" key="4">
    <source>
        <dbReference type="ARBA" id="ARBA00022679"/>
    </source>
</evidence>
<evidence type="ECO:0000313" key="12">
    <source>
        <dbReference type="Proteomes" id="UP000434209"/>
    </source>
</evidence>
<evidence type="ECO:0000256" key="8">
    <source>
        <dbReference type="ARBA" id="ARBA00023012"/>
    </source>
</evidence>
<dbReference type="GO" id="GO:0046983">
    <property type="term" value="F:protein dimerization activity"/>
    <property type="evidence" value="ECO:0007669"/>
    <property type="project" value="InterPro"/>
</dbReference>
<dbReference type="InterPro" id="IPR000014">
    <property type="entry name" value="PAS"/>
</dbReference>
<feature type="coiled-coil region" evidence="9">
    <location>
        <begin position="161"/>
        <end position="195"/>
    </location>
</feature>
<dbReference type="SMART" id="SM00091">
    <property type="entry name" value="PAS"/>
    <property type="match status" value="1"/>
</dbReference>
<dbReference type="InterPro" id="IPR036890">
    <property type="entry name" value="HATPase_C_sf"/>
</dbReference>
<dbReference type="EC" id="2.7.13.3" evidence="2"/>
<evidence type="ECO:0000256" key="2">
    <source>
        <dbReference type="ARBA" id="ARBA00012438"/>
    </source>
</evidence>